<evidence type="ECO:0000256" key="4">
    <source>
        <dbReference type="PROSITE-ProRule" id="PRU00091"/>
    </source>
</evidence>
<dbReference type="PANTHER" id="PTHR37445:SF3">
    <property type="entry name" value="ZINC FINGER PHD-TYPE DOMAIN-CONTAINING PROTEIN"/>
    <property type="match status" value="1"/>
</dbReference>
<dbReference type="Proteomes" id="UP001186944">
    <property type="component" value="Unassembled WGS sequence"/>
</dbReference>
<evidence type="ECO:0000313" key="8">
    <source>
        <dbReference type="EMBL" id="KAK3091380.1"/>
    </source>
</evidence>
<organism evidence="8 9">
    <name type="scientific">Pinctada imbricata</name>
    <name type="common">Atlantic pearl-oyster</name>
    <name type="synonym">Pinctada martensii</name>
    <dbReference type="NCBI Taxonomy" id="66713"/>
    <lineage>
        <taxon>Eukaryota</taxon>
        <taxon>Metazoa</taxon>
        <taxon>Spiralia</taxon>
        <taxon>Lophotrochozoa</taxon>
        <taxon>Mollusca</taxon>
        <taxon>Bivalvia</taxon>
        <taxon>Autobranchia</taxon>
        <taxon>Pteriomorphia</taxon>
        <taxon>Pterioida</taxon>
        <taxon>Pterioidea</taxon>
        <taxon>Pteriidae</taxon>
        <taxon>Pinctada</taxon>
    </lineage>
</organism>
<keyword evidence="1" id="KW-0479">Metal-binding</keyword>
<name>A0AA88Y0C0_PINIB</name>
<sequence length="338" mass="39140">MSTRSIQDGGQKQSRRGRPRTGSNPNSRSNSRPSSPLITNSQTLNTSEETWNCEMCRNSFSEPDDKLLECQRCKNHFCTKCLGKSEEEYLWMTQSDTMWFCYPCREKVERNIIVDREIEEKCNYIMKAFEERISGLEKEMSEKCSVSEVRSIVQHELRNQSQDLQSTNQDVSEETRADKNVSAVMTELNERKRRENNMVVFGVRESEEESVDGRRDHDIKQVVNIGKVCDVTVSKEDISKIARLGKFNSEKPQCPLLVSFATKDKKVEFFRGGGQLRNKEAYKEIRIANDLTRTERENEKKLFSKAKELNETCSGEYSFRVKGPPWARRVVKVKAPDK</sequence>
<keyword evidence="3" id="KW-0862">Zinc</keyword>
<feature type="domain" description="PHD-type" evidence="6">
    <location>
        <begin position="50"/>
        <end position="107"/>
    </location>
</feature>
<gene>
    <name evidence="8" type="ORF">FSP39_019430</name>
</gene>
<keyword evidence="9" id="KW-1185">Reference proteome</keyword>
<dbReference type="InterPro" id="IPR017455">
    <property type="entry name" value="Znf_FYVE-rel"/>
</dbReference>
<feature type="compositionally biased region" description="Polar residues" evidence="5">
    <location>
        <begin position="160"/>
        <end position="170"/>
    </location>
</feature>
<evidence type="ECO:0000256" key="3">
    <source>
        <dbReference type="ARBA" id="ARBA00022833"/>
    </source>
</evidence>
<dbReference type="InterPro" id="IPR019787">
    <property type="entry name" value="Znf_PHD-finger"/>
</dbReference>
<dbReference type="PANTHER" id="PTHR37445">
    <property type="entry name" value="PROTEIN CBG24663"/>
    <property type="match status" value="1"/>
</dbReference>
<dbReference type="SUPFAM" id="SSF57903">
    <property type="entry name" value="FYVE/PHD zinc finger"/>
    <property type="match status" value="1"/>
</dbReference>
<comment type="caution">
    <text evidence="8">The sequence shown here is derived from an EMBL/GenBank/DDBJ whole genome shotgun (WGS) entry which is preliminary data.</text>
</comment>
<feature type="compositionally biased region" description="Low complexity" evidence="5">
    <location>
        <begin position="23"/>
        <end position="36"/>
    </location>
</feature>
<keyword evidence="2 4" id="KW-0863">Zinc-finger</keyword>
<feature type="compositionally biased region" description="Polar residues" evidence="5">
    <location>
        <begin position="1"/>
        <end position="12"/>
    </location>
</feature>
<dbReference type="InterPro" id="IPR013083">
    <property type="entry name" value="Znf_RING/FYVE/PHD"/>
</dbReference>
<feature type="region of interest" description="Disordered" evidence="5">
    <location>
        <begin position="160"/>
        <end position="180"/>
    </location>
</feature>
<reference evidence="8" key="1">
    <citation type="submission" date="2019-08" db="EMBL/GenBank/DDBJ databases">
        <title>The improved chromosome-level genome for the pearl oyster Pinctada fucata martensii using PacBio sequencing and Hi-C.</title>
        <authorList>
            <person name="Zheng Z."/>
        </authorList>
    </citation>
    <scope>NUCLEOTIDE SEQUENCE</scope>
    <source>
        <strain evidence="8">ZZ-2019</strain>
        <tissue evidence="8">Adductor muscle</tissue>
    </source>
</reference>
<evidence type="ECO:0000256" key="2">
    <source>
        <dbReference type="ARBA" id="ARBA00022771"/>
    </source>
</evidence>
<dbReference type="PROSITE" id="PS50016">
    <property type="entry name" value="ZF_PHD_2"/>
    <property type="match status" value="1"/>
</dbReference>
<evidence type="ECO:0000259" key="6">
    <source>
        <dbReference type="PROSITE" id="PS50016"/>
    </source>
</evidence>
<accession>A0AA88Y0C0</accession>
<protein>
    <submittedName>
        <fullName evidence="8">Uncharacterized protein</fullName>
    </submittedName>
</protein>
<evidence type="ECO:0000256" key="5">
    <source>
        <dbReference type="SAM" id="MobiDB-lite"/>
    </source>
</evidence>
<evidence type="ECO:0000259" key="7">
    <source>
        <dbReference type="PROSITE" id="PS50178"/>
    </source>
</evidence>
<evidence type="ECO:0000256" key="1">
    <source>
        <dbReference type="ARBA" id="ARBA00022723"/>
    </source>
</evidence>
<dbReference type="Gene3D" id="3.30.40.10">
    <property type="entry name" value="Zinc/RING finger domain, C3HC4 (zinc finger)"/>
    <property type="match status" value="1"/>
</dbReference>
<evidence type="ECO:0000313" key="9">
    <source>
        <dbReference type="Proteomes" id="UP001186944"/>
    </source>
</evidence>
<dbReference type="InterPro" id="IPR011011">
    <property type="entry name" value="Znf_FYVE_PHD"/>
</dbReference>
<proteinExistence type="predicted"/>
<dbReference type="EMBL" id="VSWD01000010">
    <property type="protein sequence ID" value="KAK3091380.1"/>
    <property type="molecule type" value="Genomic_DNA"/>
</dbReference>
<dbReference type="GO" id="GO:0008270">
    <property type="term" value="F:zinc ion binding"/>
    <property type="evidence" value="ECO:0007669"/>
    <property type="project" value="UniProtKB-KW"/>
</dbReference>
<dbReference type="AlphaFoldDB" id="A0AA88Y0C0"/>
<feature type="domain" description="FYVE-type" evidence="7">
    <location>
        <begin position="47"/>
        <end position="109"/>
    </location>
</feature>
<feature type="region of interest" description="Disordered" evidence="5">
    <location>
        <begin position="1"/>
        <end position="41"/>
    </location>
</feature>
<dbReference type="PROSITE" id="PS50178">
    <property type="entry name" value="ZF_FYVE"/>
    <property type="match status" value="1"/>
</dbReference>